<evidence type="ECO:0000256" key="1">
    <source>
        <dbReference type="SAM" id="MobiDB-lite"/>
    </source>
</evidence>
<keyword evidence="3" id="KW-1185">Reference proteome</keyword>
<feature type="compositionally biased region" description="Low complexity" evidence="1">
    <location>
        <begin position="243"/>
        <end position="291"/>
    </location>
</feature>
<feature type="compositionally biased region" description="Polar residues" evidence="1">
    <location>
        <begin position="158"/>
        <end position="167"/>
    </location>
</feature>
<feature type="region of interest" description="Disordered" evidence="1">
    <location>
        <begin position="65"/>
        <end position="335"/>
    </location>
</feature>
<feature type="compositionally biased region" description="Low complexity" evidence="1">
    <location>
        <begin position="127"/>
        <end position="139"/>
    </location>
</feature>
<reference evidence="2 3" key="1">
    <citation type="submission" date="2024-01" db="EMBL/GenBank/DDBJ databases">
        <authorList>
            <person name="Allen C."/>
            <person name="Tagirdzhanova G."/>
        </authorList>
    </citation>
    <scope>NUCLEOTIDE SEQUENCE [LARGE SCALE GENOMIC DNA]</scope>
    <source>
        <strain evidence="2 3">CBS 119000</strain>
    </source>
</reference>
<evidence type="ECO:0008006" key="4">
    <source>
        <dbReference type="Google" id="ProtNLM"/>
    </source>
</evidence>
<dbReference type="Proteomes" id="UP001642502">
    <property type="component" value="Unassembled WGS sequence"/>
</dbReference>
<gene>
    <name evidence="2" type="ORF">SEPCBS119000_000694</name>
</gene>
<feature type="compositionally biased region" description="Low complexity" evidence="1">
    <location>
        <begin position="168"/>
        <end position="193"/>
    </location>
</feature>
<name>A0ABP0D9M9_9PEZI</name>
<proteinExistence type="predicted"/>
<dbReference type="EMBL" id="CAWUON010000004">
    <property type="protein sequence ID" value="CAK7263822.1"/>
    <property type="molecule type" value="Genomic_DNA"/>
</dbReference>
<comment type="caution">
    <text evidence="2">The sequence shown here is derived from an EMBL/GenBank/DDBJ whole genome shotgun (WGS) entry which is preliminary data.</text>
</comment>
<accession>A0ABP0D9M9</accession>
<feature type="region of interest" description="Disordered" evidence="1">
    <location>
        <begin position="1"/>
        <end position="48"/>
    </location>
</feature>
<organism evidence="2 3">
    <name type="scientific">Sporothrix epigloea</name>
    <dbReference type="NCBI Taxonomy" id="1892477"/>
    <lineage>
        <taxon>Eukaryota</taxon>
        <taxon>Fungi</taxon>
        <taxon>Dikarya</taxon>
        <taxon>Ascomycota</taxon>
        <taxon>Pezizomycotina</taxon>
        <taxon>Sordariomycetes</taxon>
        <taxon>Sordariomycetidae</taxon>
        <taxon>Ophiostomatales</taxon>
        <taxon>Ophiostomataceae</taxon>
        <taxon>Sporothrix</taxon>
    </lineage>
</organism>
<sequence>MPTQPPSSIPTQQSAAGHGLSRTRSLRRPQAGPSASAAGTTTEAAVLGTGKSTAASVLTGRAGAVPLANRSASPSRLPTKSALSSTGTSSATGAVRHRPPSVTGTSKLASVHSRRPDSTTVPRALPSATSASAGASTTARPFTKPPSSSRSHLISSSTTAPSGSVRPTSSGGLPSSQASTSSSTTTTTTTTAPVRHLSGTQPATSTTSGPSRGRTRTQSASTPSSHTAAVKQSSKPPLRQHSRPPSATTLSSATTLRPPSAQSTSTGSSSPTSRPPTRSTSHTSATSGTRAQPTAHRRQWSGGAGTGGAGTASQHRPAFSTHQQHFSPAKNTAPKPRIAAILAPPASPSKKPANIVLSAETSRLQTTLLHLHLLHRNAAATEAEWHASARRNLMDGRFAALIAKNAELEQIASERAEWANAAALQTWAEDDSDEATLEDKIQALDAALTTIWSLAGQDAAVLGQDKGKNQGGGAISRYTQVVRQFEKWAQHTADLVAARRGIDSLDDLFERLQGEEANSRSGHRSAVATGAVFFSDDDKPLLDAAWHEECGSLMHRLEGCQQQLAQLSKNVLDGVETTTWRSREEEGTGLQRPSSLHRILAGCSRLVDGMLEELRMMQQLERDAAEQELAWIQQMNASVAMDTDRDSSNQTLPSHTAQPSVRAGACWRAI</sequence>
<evidence type="ECO:0000313" key="3">
    <source>
        <dbReference type="Proteomes" id="UP001642502"/>
    </source>
</evidence>
<feature type="compositionally biased region" description="Polar residues" evidence="1">
    <location>
        <begin position="218"/>
        <end position="235"/>
    </location>
</feature>
<protein>
    <recommendedName>
        <fullName evidence="4">Karyogamy protein</fullName>
    </recommendedName>
</protein>
<feature type="compositionally biased region" description="Low complexity" evidence="1">
    <location>
        <begin position="31"/>
        <end position="45"/>
    </location>
</feature>
<feature type="compositionally biased region" description="Low complexity" evidence="1">
    <location>
        <begin position="81"/>
        <end position="94"/>
    </location>
</feature>
<evidence type="ECO:0000313" key="2">
    <source>
        <dbReference type="EMBL" id="CAK7263822.1"/>
    </source>
</evidence>
<feature type="compositionally biased region" description="Low complexity" evidence="1">
    <location>
        <begin position="147"/>
        <end position="157"/>
    </location>
</feature>
<feature type="compositionally biased region" description="Polar residues" evidence="1">
    <location>
        <begin position="320"/>
        <end position="330"/>
    </location>
</feature>